<comment type="caution">
    <text evidence="9">The sequence shown here is derived from an EMBL/GenBank/DDBJ whole genome shotgun (WGS) entry which is preliminary data.</text>
</comment>
<dbReference type="FunFam" id="3.30.160.60:FF:002343">
    <property type="entry name" value="Zinc finger protein 33A"/>
    <property type="match status" value="1"/>
</dbReference>
<keyword evidence="10" id="KW-1185">Reference proteome</keyword>
<dbReference type="InterPro" id="IPR050826">
    <property type="entry name" value="Krueppel_C2H2_ZnFinger"/>
</dbReference>
<gene>
    <name evidence="9" type="ORF">FD754_024388</name>
</gene>
<dbReference type="PROSITE" id="PS50157">
    <property type="entry name" value="ZINC_FINGER_C2H2_2"/>
    <property type="match status" value="2"/>
</dbReference>
<dbReference type="InterPro" id="IPR013087">
    <property type="entry name" value="Znf_C2H2_type"/>
</dbReference>
<reference evidence="9 10" key="1">
    <citation type="submission" date="2019-06" db="EMBL/GenBank/DDBJ databases">
        <title>Discovery of a novel chromosome fission-fusion reversal in muntjac.</title>
        <authorList>
            <person name="Mudd A.B."/>
            <person name="Bredeson J.V."/>
            <person name="Baum R."/>
            <person name="Hockemeyer D."/>
            <person name="Rokhsar D.S."/>
        </authorList>
    </citation>
    <scope>NUCLEOTIDE SEQUENCE [LARGE SCALE GENOMIC DNA]</scope>
    <source>
        <strain evidence="9">UTSW_UCB_Mm</strain>
        <tissue evidence="9">Fibroblast cell line</tissue>
    </source>
</reference>
<feature type="compositionally biased region" description="Basic and acidic residues" evidence="7">
    <location>
        <begin position="43"/>
        <end position="65"/>
    </location>
</feature>
<organism evidence="9 10">
    <name type="scientific">Muntiacus muntjak</name>
    <name type="common">Barking deer</name>
    <name type="synonym">Indian muntjac</name>
    <dbReference type="NCBI Taxonomy" id="9888"/>
    <lineage>
        <taxon>Eukaryota</taxon>
        <taxon>Metazoa</taxon>
        <taxon>Chordata</taxon>
        <taxon>Craniata</taxon>
        <taxon>Vertebrata</taxon>
        <taxon>Euteleostomi</taxon>
        <taxon>Mammalia</taxon>
        <taxon>Eutheria</taxon>
        <taxon>Laurasiatheria</taxon>
        <taxon>Artiodactyla</taxon>
        <taxon>Ruminantia</taxon>
        <taxon>Pecora</taxon>
        <taxon>Cervidae</taxon>
        <taxon>Muntiacinae</taxon>
        <taxon>Muntiacus</taxon>
    </lineage>
</organism>
<keyword evidence="5" id="KW-0539">Nucleus</keyword>
<dbReference type="AlphaFoldDB" id="A0A5N3UPU5"/>
<evidence type="ECO:0000256" key="4">
    <source>
        <dbReference type="ARBA" id="ARBA00022833"/>
    </source>
</evidence>
<evidence type="ECO:0000256" key="6">
    <source>
        <dbReference type="PROSITE-ProRule" id="PRU00042"/>
    </source>
</evidence>
<accession>A0A5N3UPU5</accession>
<sequence>MVNACSVDRFFLRKIEENMHDIECLWTDDGRKDRGTSISHNKNLTDRRDHDSRSDAGNKPVERHGSSFQDQLQILESEGTVSECSQIVVNINSSGSGLPPQRTRSVHKGNSHKRENAVMHPSELGPDQKAHKKKTYSCNEHKMTFLQDSELTRHQRIYTGRKAYKCNIWSKAFNDKSTLVVHQRNHTGEKP</sequence>
<keyword evidence="4" id="KW-0862">Zinc</keyword>
<keyword evidence="1" id="KW-0479">Metal-binding</keyword>
<evidence type="ECO:0000256" key="5">
    <source>
        <dbReference type="ARBA" id="ARBA00023242"/>
    </source>
</evidence>
<evidence type="ECO:0000256" key="1">
    <source>
        <dbReference type="ARBA" id="ARBA00022723"/>
    </source>
</evidence>
<protein>
    <recommendedName>
        <fullName evidence="8">C2H2-type domain-containing protein</fullName>
    </recommendedName>
</protein>
<keyword evidence="2" id="KW-0677">Repeat</keyword>
<evidence type="ECO:0000256" key="2">
    <source>
        <dbReference type="ARBA" id="ARBA00022737"/>
    </source>
</evidence>
<dbReference type="PANTHER" id="PTHR24377">
    <property type="entry name" value="IP01015P-RELATED"/>
    <property type="match status" value="1"/>
</dbReference>
<evidence type="ECO:0000313" key="9">
    <source>
        <dbReference type="EMBL" id="KAB0338713.1"/>
    </source>
</evidence>
<evidence type="ECO:0000256" key="7">
    <source>
        <dbReference type="SAM" id="MobiDB-lite"/>
    </source>
</evidence>
<dbReference type="Gene3D" id="3.30.160.60">
    <property type="entry name" value="Classic Zinc Finger"/>
    <property type="match status" value="2"/>
</dbReference>
<dbReference type="InterPro" id="IPR036236">
    <property type="entry name" value="Znf_C2H2_sf"/>
</dbReference>
<feature type="region of interest" description="Disordered" evidence="7">
    <location>
        <begin position="92"/>
        <end position="130"/>
    </location>
</feature>
<name>A0A5N3UPU5_MUNMU</name>
<feature type="region of interest" description="Disordered" evidence="7">
    <location>
        <begin position="28"/>
        <end position="68"/>
    </location>
</feature>
<dbReference type="EMBL" id="VCEA01003367">
    <property type="protein sequence ID" value="KAB0338713.1"/>
    <property type="molecule type" value="Genomic_DNA"/>
</dbReference>
<dbReference type="Proteomes" id="UP000326458">
    <property type="component" value="Unassembled WGS sequence"/>
</dbReference>
<evidence type="ECO:0000256" key="3">
    <source>
        <dbReference type="ARBA" id="ARBA00022771"/>
    </source>
</evidence>
<dbReference type="SUPFAM" id="SSF57667">
    <property type="entry name" value="beta-beta-alpha zinc fingers"/>
    <property type="match status" value="1"/>
</dbReference>
<keyword evidence="3 6" id="KW-0863">Zinc-finger</keyword>
<dbReference type="GO" id="GO:0008270">
    <property type="term" value="F:zinc ion binding"/>
    <property type="evidence" value="ECO:0007669"/>
    <property type="project" value="UniProtKB-KW"/>
</dbReference>
<proteinExistence type="predicted"/>
<evidence type="ECO:0000313" key="10">
    <source>
        <dbReference type="Proteomes" id="UP000326458"/>
    </source>
</evidence>
<feature type="domain" description="C2H2-type" evidence="8">
    <location>
        <begin position="136"/>
        <end position="163"/>
    </location>
</feature>
<feature type="domain" description="C2H2-type" evidence="8">
    <location>
        <begin position="164"/>
        <end position="191"/>
    </location>
</feature>
<evidence type="ECO:0000259" key="8">
    <source>
        <dbReference type="PROSITE" id="PS50157"/>
    </source>
</evidence>